<name>A0A3N4LH06_9PEZI</name>
<evidence type="ECO:0000256" key="1">
    <source>
        <dbReference type="SAM" id="SignalP"/>
    </source>
</evidence>
<organism evidence="2 3">
    <name type="scientific">Terfezia boudieri ATCC MYA-4762</name>
    <dbReference type="NCBI Taxonomy" id="1051890"/>
    <lineage>
        <taxon>Eukaryota</taxon>
        <taxon>Fungi</taxon>
        <taxon>Dikarya</taxon>
        <taxon>Ascomycota</taxon>
        <taxon>Pezizomycotina</taxon>
        <taxon>Pezizomycetes</taxon>
        <taxon>Pezizales</taxon>
        <taxon>Pezizaceae</taxon>
        <taxon>Terfezia</taxon>
    </lineage>
</organism>
<keyword evidence="3" id="KW-1185">Reference proteome</keyword>
<proteinExistence type="predicted"/>
<keyword evidence="1" id="KW-0732">Signal</keyword>
<dbReference type="InParanoid" id="A0A3N4LH06"/>
<reference evidence="2 3" key="1">
    <citation type="journal article" date="2018" name="Nat. Ecol. Evol.">
        <title>Pezizomycetes genomes reveal the molecular basis of ectomycorrhizal truffle lifestyle.</title>
        <authorList>
            <person name="Murat C."/>
            <person name="Payen T."/>
            <person name="Noel B."/>
            <person name="Kuo A."/>
            <person name="Morin E."/>
            <person name="Chen J."/>
            <person name="Kohler A."/>
            <person name="Krizsan K."/>
            <person name="Balestrini R."/>
            <person name="Da Silva C."/>
            <person name="Montanini B."/>
            <person name="Hainaut M."/>
            <person name="Levati E."/>
            <person name="Barry K.W."/>
            <person name="Belfiori B."/>
            <person name="Cichocki N."/>
            <person name="Clum A."/>
            <person name="Dockter R.B."/>
            <person name="Fauchery L."/>
            <person name="Guy J."/>
            <person name="Iotti M."/>
            <person name="Le Tacon F."/>
            <person name="Lindquist E.A."/>
            <person name="Lipzen A."/>
            <person name="Malagnac F."/>
            <person name="Mello A."/>
            <person name="Molinier V."/>
            <person name="Miyauchi S."/>
            <person name="Poulain J."/>
            <person name="Riccioni C."/>
            <person name="Rubini A."/>
            <person name="Sitrit Y."/>
            <person name="Splivallo R."/>
            <person name="Traeger S."/>
            <person name="Wang M."/>
            <person name="Zifcakova L."/>
            <person name="Wipf D."/>
            <person name="Zambonelli A."/>
            <person name="Paolocci F."/>
            <person name="Nowrousian M."/>
            <person name="Ottonello S."/>
            <person name="Baldrian P."/>
            <person name="Spatafora J.W."/>
            <person name="Henrissat B."/>
            <person name="Nagy L.G."/>
            <person name="Aury J.M."/>
            <person name="Wincker P."/>
            <person name="Grigoriev I.V."/>
            <person name="Bonfante P."/>
            <person name="Martin F.M."/>
        </authorList>
    </citation>
    <scope>NUCLEOTIDE SEQUENCE [LARGE SCALE GENOMIC DNA]</scope>
    <source>
        <strain evidence="2 3">ATCC MYA-4762</strain>
    </source>
</reference>
<dbReference type="Proteomes" id="UP000267821">
    <property type="component" value="Unassembled WGS sequence"/>
</dbReference>
<sequence length="227" mass="24783">MQFTQTALFFASLVAFVAAAPGEGYASPHRNNYDTKVQPSYVNKPQYRQHPQYYNQRYQNYNPYDANYDAIYDANENANENANLAASKSANANENDNLALGGEGYARGGEGLGFSAAANENNIEVANANRNDLGVEVANFNKNFNEQQQEAAAISAIDNLNDAESFGLANSETFAETFNENESGSLSESQNENADYTALYGELANALANQFSPEKGHKCRGNCGQEY</sequence>
<dbReference type="OrthoDB" id="5419532at2759"/>
<feature type="chain" id="PRO_5018328386" evidence="1">
    <location>
        <begin position="20"/>
        <end position="227"/>
    </location>
</feature>
<protein>
    <submittedName>
        <fullName evidence="2">Uncharacterized protein</fullName>
    </submittedName>
</protein>
<feature type="signal peptide" evidence="1">
    <location>
        <begin position="1"/>
        <end position="19"/>
    </location>
</feature>
<evidence type="ECO:0000313" key="3">
    <source>
        <dbReference type="Proteomes" id="UP000267821"/>
    </source>
</evidence>
<dbReference type="EMBL" id="ML121554">
    <property type="protein sequence ID" value="RPB22170.1"/>
    <property type="molecule type" value="Genomic_DNA"/>
</dbReference>
<accession>A0A3N4LH06</accession>
<dbReference type="AlphaFoldDB" id="A0A3N4LH06"/>
<gene>
    <name evidence="2" type="ORF">L211DRAFT_850927</name>
</gene>
<evidence type="ECO:0000313" key="2">
    <source>
        <dbReference type="EMBL" id="RPB22170.1"/>
    </source>
</evidence>